<dbReference type="Ensembl" id="ENSPMGT00000002010.1">
    <property type="protein sequence ID" value="ENSPMGP00000001883.1"/>
    <property type="gene ID" value="ENSPMGG00000001702.1"/>
</dbReference>
<organism evidence="3 4">
    <name type="scientific">Periophthalmus magnuspinnatus</name>
    <dbReference type="NCBI Taxonomy" id="409849"/>
    <lineage>
        <taxon>Eukaryota</taxon>
        <taxon>Metazoa</taxon>
        <taxon>Chordata</taxon>
        <taxon>Craniata</taxon>
        <taxon>Vertebrata</taxon>
        <taxon>Euteleostomi</taxon>
        <taxon>Actinopterygii</taxon>
        <taxon>Neopterygii</taxon>
        <taxon>Teleostei</taxon>
        <taxon>Neoteleostei</taxon>
        <taxon>Acanthomorphata</taxon>
        <taxon>Gobiaria</taxon>
        <taxon>Gobiiformes</taxon>
        <taxon>Gobioidei</taxon>
        <taxon>Gobiidae</taxon>
        <taxon>Oxudercinae</taxon>
        <taxon>Periophthalmus</taxon>
    </lineage>
</organism>
<name>A0A3B3ZBD9_9GOBI</name>
<proteinExistence type="predicted"/>
<dbReference type="Pfam" id="PF00583">
    <property type="entry name" value="Acetyltransf_1"/>
    <property type="match status" value="1"/>
</dbReference>
<accession>A0A3B3ZBD9</accession>
<evidence type="ECO:0000256" key="1">
    <source>
        <dbReference type="SAM" id="MobiDB-lite"/>
    </source>
</evidence>
<protein>
    <recommendedName>
        <fullName evidence="2">N-acetyltransferase domain-containing protein</fullName>
    </recommendedName>
</protein>
<feature type="domain" description="N-acetyltransferase" evidence="2">
    <location>
        <begin position="142"/>
        <end position="214"/>
    </location>
</feature>
<dbReference type="Proteomes" id="UP000261520">
    <property type="component" value="Unplaced"/>
</dbReference>
<dbReference type="InterPro" id="IPR016181">
    <property type="entry name" value="Acyl_CoA_acyltransferase"/>
</dbReference>
<dbReference type="PANTHER" id="PTHR22442:SF3">
    <property type="entry name" value="SOLUBLE LAMIN-ASSOCIATED PROTEIN OF 75 KDA"/>
    <property type="match status" value="1"/>
</dbReference>
<evidence type="ECO:0000313" key="4">
    <source>
        <dbReference type="Proteomes" id="UP000261520"/>
    </source>
</evidence>
<keyword evidence="4" id="KW-1185">Reference proteome</keyword>
<evidence type="ECO:0000313" key="3">
    <source>
        <dbReference type="Ensembl" id="ENSPMGP00000001883.1"/>
    </source>
</evidence>
<dbReference type="GO" id="GO:0016747">
    <property type="term" value="F:acyltransferase activity, transferring groups other than amino-acyl groups"/>
    <property type="evidence" value="ECO:0007669"/>
    <property type="project" value="InterPro"/>
</dbReference>
<feature type="compositionally biased region" description="Polar residues" evidence="1">
    <location>
        <begin position="378"/>
        <end position="388"/>
    </location>
</feature>
<dbReference type="SUPFAM" id="SSF55729">
    <property type="entry name" value="Acyl-CoA N-acyltransferases (Nat)"/>
    <property type="match status" value="1"/>
</dbReference>
<dbReference type="InterPro" id="IPR029625">
    <property type="entry name" value="FAM169"/>
</dbReference>
<feature type="region of interest" description="Disordered" evidence="1">
    <location>
        <begin position="331"/>
        <end position="388"/>
    </location>
</feature>
<dbReference type="STRING" id="409849.ENSPMGP00000001883"/>
<dbReference type="InterPro" id="IPR000182">
    <property type="entry name" value="GNAT_dom"/>
</dbReference>
<dbReference type="PANTHER" id="PTHR22442">
    <property type="match status" value="1"/>
</dbReference>
<dbReference type="AlphaFoldDB" id="A0A3B3ZBD9"/>
<evidence type="ECO:0000259" key="2">
    <source>
        <dbReference type="Pfam" id="PF00583"/>
    </source>
</evidence>
<sequence>MKFPVDVLVAVSHSELEQEAQSYMGELLYSNMECPEQLTLPDSTKVDISISSVGLVPLYGSCDTQKVLALFAPADPFTPVALYLLGQWWAVGDILHTADSSRDGLIQVDTLGERIVLYVLNRIVYRVQEMSSDELPFLCHGEQDFAKILWKNGQAVGFYSVKPTGSPCSSFSNRSYPLPVMDSLFVRKCHRGKGLGLRMLEDYVDSFKEDYLGLRYPLTTAMYKVCQCYLRAFPGDSELLWEVDSSRLNQRTSVASRIQNMKEVKGETDITEEENFVGSSSTEAVEEQKNEDESSIAEVESVLLNTTESDESTMEIDKESQPEAVMELNVEESGIDKEAEQESVPEQSDETTPVVEIRSLRSGPKSVTSTPRRRLSAGTRQTTRGNTK</sequence>
<feature type="region of interest" description="Disordered" evidence="1">
    <location>
        <begin position="268"/>
        <end position="296"/>
    </location>
</feature>
<reference evidence="3" key="2">
    <citation type="submission" date="2025-09" db="UniProtKB">
        <authorList>
            <consortium name="Ensembl"/>
        </authorList>
    </citation>
    <scope>IDENTIFICATION</scope>
</reference>
<reference evidence="3" key="1">
    <citation type="submission" date="2025-08" db="UniProtKB">
        <authorList>
            <consortium name="Ensembl"/>
        </authorList>
    </citation>
    <scope>IDENTIFICATION</scope>
</reference>